<reference evidence="1 2" key="1">
    <citation type="submission" date="2012-10" db="EMBL/GenBank/DDBJ databases">
        <authorList>
            <person name="Harkins D.M."/>
            <person name="Durkin A.S."/>
            <person name="Brinkac L.M."/>
            <person name="Haft D.H."/>
            <person name="Selengut J.D."/>
            <person name="Sanka R."/>
            <person name="DePew J."/>
            <person name="Purushe J."/>
            <person name="Chanthongthip A."/>
            <person name="Lattana O."/>
            <person name="Phetsouvanh R."/>
            <person name="Newton P.N."/>
            <person name="Vinetz J.M."/>
            <person name="Sutton G.G."/>
            <person name="Nierman W.C."/>
            <person name="Fouts D.E."/>
        </authorList>
    </citation>
    <scope>NUCLEOTIDE SEQUENCE [LARGE SCALE GENOMIC DNA]</scope>
    <source>
        <strain evidence="1 2">UI 12758</strain>
    </source>
</reference>
<name>A0A0E2CXY9_LEPIR</name>
<dbReference type="AlphaFoldDB" id="A0A0E2CXY9"/>
<comment type="caution">
    <text evidence="1">The sequence shown here is derived from an EMBL/GenBank/DDBJ whole genome shotgun (WGS) entry which is preliminary data.</text>
</comment>
<dbReference type="Proteomes" id="UP000001340">
    <property type="component" value="Unassembled WGS sequence"/>
</dbReference>
<protein>
    <submittedName>
        <fullName evidence="1">Uncharacterized protein</fullName>
    </submittedName>
</protein>
<gene>
    <name evidence="1" type="ORF">LEP1GSC105_0924</name>
</gene>
<sequence length="62" mass="7111">MGTTTLLNAEPIYLKNESILKKGDFYFINLFSPNHLLLKIGPSFKFKIPLLSSAYKSRSKLY</sequence>
<dbReference type="EMBL" id="AHNR02000078">
    <property type="protein sequence ID" value="EKR52578.1"/>
    <property type="molecule type" value="Genomic_DNA"/>
</dbReference>
<proteinExistence type="predicted"/>
<evidence type="ECO:0000313" key="2">
    <source>
        <dbReference type="Proteomes" id="UP000001340"/>
    </source>
</evidence>
<accession>A0A0E2CXY9</accession>
<evidence type="ECO:0000313" key="1">
    <source>
        <dbReference type="EMBL" id="EKR52578.1"/>
    </source>
</evidence>
<organism evidence="1 2">
    <name type="scientific">Leptospira interrogans str. UI 12758</name>
    <dbReference type="NCBI Taxonomy" id="1049938"/>
    <lineage>
        <taxon>Bacteria</taxon>
        <taxon>Pseudomonadati</taxon>
        <taxon>Spirochaetota</taxon>
        <taxon>Spirochaetia</taxon>
        <taxon>Leptospirales</taxon>
        <taxon>Leptospiraceae</taxon>
        <taxon>Leptospira</taxon>
    </lineage>
</organism>